<evidence type="ECO:0000256" key="1">
    <source>
        <dbReference type="SAM" id="MobiDB-lite"/>
    </source>
</evidence>
<evidence type="ECO:0000313" key="3">
    <source>
        <dbReference type="Proteomes" id="UP000287651"/>
    </source>
</evidence>
<comment type="caution">
    <text evidence="2">The sequence shown here is derived from an EMBL/GenBank/DDBJ whole genome shotgun (WGS) entry which is preliminary data.</text>
</comment>
<name>A0A426ZJS5_ENSVE</name>
<evidence type="ECO:0000313" key="2">
    <source>
        <dbReference type="EMBL" id="RRT64195.1"/>
    </source>
</evidence>
<feature type="compositionally biased region" description="Low complexity" evidence="1">
    <location>
        <begin position="217"/>
        <end position="236"/>
    </location>
</feature>
<dbReference type="Proteomes" id="UP000287651">
    <property type="component" value="Unassembled WGS sequence"/>
</dbReference>
<feature type="compositionally biased region" description="Pro residues" evidence="1">
    <location>
        <begin position="287"/>
        <end position="303"/>
    </location>
</feature>
<dbReference type="AlphaFoldDB" id="A0A426ZJS5"/>
<dbReference type="PANTHER" id="PTHR33095">
    <property type="entry name" value="OS07G0619500 PROTEIN"/>
    <property type="match status" value="1"/>
</dbReference>
<proteinExistence type="predicted"/>
<organism evidence="2 3">
    <name type="scientific">Ensete ventricosum</name>
    <name type="common">Abyssinian banana</name>
    <name type="synonym">Musa ensete</name>
    <dbReference type="NCBI Taxonomy" id="4639"/>
    <lineage>
        <taxon>Eukaryota</taxon>
        <taxon>Viridiplantae</taxon>
        <taxon>Streptophyta</taxon>
        <taxon>Embryophyta</taxon>
        <taxon>Tracheophyta</taxon>
        <taxon>Spermatophyta</taxon>
        <taxon>Magnoliopsida</taxon>
        <taxon>Liliopsida</taxon>
        <taxon>Zingiberales</taxon>
        <taxon>Musaceae</taxon>
        <taxon>Ensete</taxon>
    </lineage>
</organism>
<gene>
    <name evidence="2" type="ORF">B296_00025232</name>
</gene>
<reference evidence="2 3" key="1">
    <citation type="journal article" date="2014" name="Agronomy (Basel)">
        <title>A Draft Genome Sequence for Ensete ventricosum, the Drought-Tolerant Tree Against Hunger.</title>
        <authorList>
            <person name="Harrison J."/>
            <person name="Moore K.A."/>
            <person name="Paszkiewicz K."/>
            <person name="Jones T."/>
            <person name="Grant M."/>
            <person name="Ambacheew D."/>
            <person name="Muzemil S."/>
            <person name="Studholme D.J."/>
        </authorList>
    </citation>
    <scope>NUCLEOTIDE SEQUENCE [LARGE SCALE GENOMIC DNA]</scope>
</reference>
<feature type="region of interest" description="Disordered" evidence="1">
    <location>
        <begin position="1"/>
        <end position="43"/>
    </location>
</feature>
<protein>
    <submittedName>
        <fullName evidence="2">Uncharacterized protein</fullName>
    </submittedName>
</protein>
<feature type="non-terminal residue" evidence="2">
    <location>
        <position position="392"/>
    </location>
</feature>
<dbReference type="InterPro" id="IPR012442">
    <property type="entry name" value="DUF1645_plant"/>
</dbReference>
<dbReference type="Pfam" id="PF07816">
    <property type="entry name" value="DUF1645"/>
    <property type="match status" value="1"/>
</dbReference>
<dbReference type="PANTHER" id="PTHR33095:SF57">
    <property type="entry name" value="EXPRESSED PROTEIN"/>
    <property type="match status" value="1"/>
</dbReference>
<feature type="region of interest" description="Disordered" evidence="1">
    <location>
        <begin position="118"/>
        <end position="327"/>
    </location>
</feature>
<feature type="compositionally biased region" description="Basic and acidic residues" evidence="1">
    <location>
        <begin position="143"/>
        <end position="161"/>
    </location>
</feature>
<accession>A0A426ZJS5</accession>
<feature type="compositionally biased region" description="Basic and acidic residues" evidence="1">
    <location>
        <begin position="246"/>
        <end position="263"/>
    </location>
</feature>
<feature type="compositionally biased region" description="Basic and acidic residues" evidence="1">
    <location>
        <begin position="317"/>
        <end position="327"/>
    </location>
</feature>
<feature type="compositionally biased region" description="Acidic residues" evidence="1">
    <location>
        <begin position="133"/>
        <end position="142"/>
    </location>
</feature>
<dbReference type="EMBL" id="AMZH03006288">
    <property type="protein sequence ID" value="RRT64195.1"/>
    <property type="molecule type" value="Genomic_DNA"/>
</dbReference>
<feature type="compositionally biased region" description="Basic and acidic residues" evidence="1">
    <location>
        <begin position="187"/>
        <end position="202"/>
    </location>
</feature>
<feature type="compositionally biased region" description="Basic residues" evidence="1">
    <location>
        <begin position="162"/>
        <end position="171"/>
    </location>
</feature>
<sequence length="392" mass="43199">MELENPNSGETEESSYPPNPGNSEEFESACSTPFASAPSSPGRGGSVGGGFFFFSAPSSPMHYVLSSSPFSAPDSPSEPASADFSFEFEFSARFPSHSIAASADELFLNGQIRPMKLSSHLQRPQALAPLPDIADEEEEEEDARGNREAADIGVRGRDLKLRSRSVHRRSRSLSPLRNLPFRWRLQGADREEKGKDLDKTPDPEQIEAEEAPPPPVSASSRSSSSSSTSSSSSSGRSSKRWIFLKDLLHRSKSEGSGHGKDRFWPGISFSTSKDRTKPTPISDPEKNPPPAPPSKPQAPPPRPANGLGRRKRAAPSPHERHYTVNRAQAEEMRRRTFLPYRQGLLGCLWFSSRSYGAIHGFTRSLNPVPSSSDVRPQHRTWLVLVRYETYIA</sequence>